<evidence type="ECO:0000313" key="13">
    <source>
        <dbReference type="EMBL" id="KAJ8302362.1"/>
    </source>
</evidence>
<keyword evidence="12" id="KW-0812">Transmembrane</keyword>
<evidence type="ECO:0000256" key="10">
    <source>
        <dbReference type="ARBA" id="ARBA00023288"/>
    </source>
</evidence>
<evidence type="ECO:0000313" key="14">
    <source>
        <dbReference type="Proteomes" id="UP001217089"/>
    </source>
</evidence>
<sequence>MINKIQRFNGCNMAPMHILYGLTLILIGFSIIPVNCTWWFISQLPLHAVGAGVLCDNIPGLVGKQRRLCRMHPDVMVSLGEGAKMGVRECQHQFRHHRWNCSTLDRDSSVFGKVMLKVGSREAAFVYALSSAGVVHAITRACSKGELMKCGCDPRKDGESRDKKGWFKWGGCSDNAVKRFMKLECKCHGVSGACTIRTCWLAMQEFRRVGEYLKLKYNGATQVMMNQEGSSLIVANRNHKRPTRKDLVYLEHSPDYCINNLQIGSLGTAGRHCNKTSMGTDGCDIMCCGRGHDTKTVLKIEKCECKFHWCCHVNCKECSRWVDVHTCKGPNPIAPVNFRQRRRYI</sequence>
<comment type="subcellular location">
    <subcellularLocation>
        <location evidence="1 11">Secreted</location>
        <location evidence="1 11">Extracellular space</location>
        <location evidence="1 11">Extracellular matrix</location>
    </subcellularLocation>
</comment>
<evidence type="ECO:0000256" key="3">
    <source>
        <dbReference type="ARBA" id="ARBA00022473"/>
    </source>
</evidence>
<dbReference type="PANTHER" id="PTHR12027:SF37">
    <property type="entry name" value="PROTEIN WNT"/>
    <property type="match status" value="1"/>
</dbReference>
<keyword evidence="5" id="KW-0272">Extracellular matrix</keyword>
<evidence type="ECO:0000256" key="9">
    <source>
        <dbReference type="ARBA" id="ARBA00023180"/>
    </source>
</evidence>
<proteinExistence type="inferred from homology"/>
<reference evidence="13 14" key="1">
    <citation type="submission" date="2022-12" db="EMBL/GenBank/DDBJ databases">
        <title>Chromosome-level genome of Tegillarca granosa.</title>
        <authorList>
            <person name="Kim J."/>
        </authorList>
    </citation>
    <scope>NUCLEOTIDE SEQUENCE [LARGE SCALE GENOMIC DNA]</scope>
    <source>
        <strain evidence="13">Teg-2019</strain>
        <tissue evidence="13">Adductor muscle</tissue>
    </source>
</reference>
<dbReference type="InterPro" id="IPR018161">
    <property type="entry name" value="Wnt_CS"/>
</dbReference>
<evidence type="ECO:0000256" key="8">
    <source>
        <dbReference type="ARBA" id="ARBA00023157"/>
    </source>
</evidence>
<evidence type="ECO:0000256" key="12">
    <source>
        <dbReference type="SAM" id="Phobius"/>
    </source>
</evidence>
<name>A0ABQ9EAL2_TEGGR</name>
<keyword evidence="3 11" id="KW-0217">Developmental protein</keyword>
<organism evidence="13 14">
    <name type="scientific">Tegillarca granosa</name>
    <name type="common">Malaysian cockle</name>
    <name type="synonym">Anadara granosa</name>
    <dbReference type="NCBI Taxonomy" id="220873"/>
    <lineage>
        <taxon>Eukaryota</taxon>
        <taxon>Metazoa</taxon>
        <taxon>Spiralia</taxon>
        <taxon>Lophotrochozoa</taxon>
        <taxon>Mollusca</taxon>
        <taxon>Bivalvia</taxon>
        <taxon>Autobranchia</taxon>
        <taxon>Pteriomorphia</taxon>
        <taxon>Arcoida</taxon>
        <taxon>Arcoidea</taxon>
        <taxon>Arcidae</taxon>
        <taxon>Tegillarca</taxon>
    </lineage>
</organism>
<keyword evidence="12" id="KW-1133">Transmembrane helix</keyword>
<comment type="function">
    <text evidence="11">Ligand for members of the frizzled family of seven transmembrane receptors.</text>
</comment>
<evidence type="ECO:0000256" key="6">
    <source>
        <dbReference type="ARBA" id="ARBA00022687"/>
    </source>
</evidence>
<comment type="similarity">
    <text evidence="2 11">Belongs to the Wnt family.</text>
</comment>
<dbReference type="Gene3D" id="3.30.2460.20">
    <property type="match status" value="1"/>
</dbReference>
<dbReference type="Proteomes" id="UP001217089">
    <property type="component" value="Unassembled WGS sequence"/>
</dbReference>
<dbReference type="PRINTS" id="PR01842">
    <property type="entry name" value="WNT2PROTEIN"/>
</dbReference>
<accession>A0ABQ9EAL2</accession>
<keyword evidence="8" id="KW-1015">Disulfide bond</keyword>
<dbReference type="InterPro" id="IPR009140">
    <property type="entry name" value="Wnt2"/>
</dbReference>
<gene>
    <name evidence="13" type="ORF">KUTeg_021349</name>
</gene>
<keyword evidence="14" id="KW-1185">Reference proteome</keyword>
<dbReference type="PRINTS" id="PR01349">
    <property type="entry name" value="WNTPROTEIN"/>
</dbReference>
<dbReference type="PROSITE" id="PS00246">
    <property type="entry name" value="WNT1"/>
    <property type="match status" value="1"/>
</dbReference>
<evidence type="ECO:0000256" key="7">
    <source>
        <dbReference type="ARBA" id="ARBA00022729"/>
    </source>
</evidence>
<dbReference type="PANTHER" id="PTHR12027">
    <property type="entry name" value="WNT RELATED"/>
    <property type="match status" value="1"/>
</dbReference>
<dbReference type="SMART" id="SM00097">
    <property type="entry name" value="WNT1"/>
    <property type="match status" value="1"/>
</dbReference>
<evidence type="ECO:0000256" key="2">
    <source>
        <dbReference type="ARBA" id="ARBA00005683"/>
    </source>
</evidence>
<dbReference type="Pfam" id="PF00110">
    <property type="entry name" value="wnt"/>
    <property type="match status" value="2"/>
</dbReference>
<protein>
    <recommendedName>
        <fullName evidence="11">Protein Wnt</fullName>
    </recommendedName>
</protein>
<evidence type="ECO:0000256" key="5">
    <source>
        <dbReference type="ARBA" id="ARBA00022530"/>
    </source>
</evidence>
<evidence type="ECO:0000256" key="11">
    <source>
        <dbReference type="RuleBase" id="RU003500"/>
    </source>
</evidence>
<keyword evidence="7" id="KW-0732">Signal</keyword>
<dbReference type="EMBL" id="JARBDR010000918">
    <property type="protein sequence ID" value="KAJ8302362.1"/>
    <property type="molecule type" value="Genomic_DNA"/>
</dbReference>
<dbReference type="InterPro" id="IPR043158">
    <property type="entry name" value="Wnt_C"/>
</dbReference>
<dbReference type="CDD" id="cd19334">
    <property type="entry name" value="Wnt_Wnt2_like"/>
    <property type="match status" value="1"/>
</dbReference>
<dbReference type="InterPro" id="IPR005817">
    <property type="entry name" value="Wnt"/>
</dbReference>
<feature type="transmembrane region" description="Helical" evidence="12">
    <location>
        <begin position="20"/>
        <end position="41"/>
    </location>
</feature>
<keyword evidence="10" id="KW-0449">Lipoprotein</keyword>
<keyword evidence="6 11" id="KW-0879">Wnt signaling pathway</keyword>
<comment type="caution">
    <text evidence="13">The sequence shown here is derived from an EMBL/GenBank/DDBJ whole genome shotgun (WGS) entry which is preliminary data.</text>
</comment>
<keyword evidence="4" id="KW-0964">Secreted</keyword>
<evidence type="ECO:0000256" key="1">
    <source>
        <dbReference type="ARBA" id="ARBA00004498"/>
    </source>
</evidence>
<keyword evidence="12" id="KW-0472">Membrane</keyword>
<keyword evidence="9" id="KW-0325">Glycoprotein</keyword>
<evidence type="ECO:0000256" key="4">
    <source>
        <dbReference type="ARBA" id="ARBA00022525"/>
    </source>
</evidence>